<dbReference type="Proteomes" id="UP000237438">
    <property type="component" value="Unassembled WGS sequence"/>
</dbReference>
<evidence type="ECO:0000313" key="3">
    <source>
        <dbReference type="Proteomes" id="UP000237438"/>
    </source>
</evidence>
<dbReference type="AlphaFoldDB" id="A0A2S4PT23"/>
<name>A0A2S4PT23_9PEZI</name>
<reference evidence="2 3" key="1">
    <citation type="submission" date="2017-10" db="EMBL/GenBank/DDBJ databases">
        <title>Development of genomic resources for the powdery mildew, Erysiphe pulchra.</title>
        <authorList>
            <person name="Wadl P.A."/>
            <person name="Mack B.M."/>
            <person name="Moore G."/>
            <person name="Beltz S.B."/>
        </authorList>
    </citation>
    <scope>NUCLEOTIDE SEQUENCE [LARGE SCALE GENOMIC DNA]</scope>
    <source>
        <strain evidence="2">Cflorida</strain>
    </source>
</reference>
<protein>
    <submittedName>
        <fullName evidence="2">Uncharacterized protein</fullName>
    </submittedName>
</protein>
<dbReference type="OrthoDB" id="3597868at2759"/>
<gene>
    <name evidence="2" type="ORF">EPUL_003741</name>
</gene>
<evidence type="ECO:0000256" key="1">
    <source>
        <dbReference type="SAM" id="MobiDB-lite"/>
    </source>
</evidence>
<feature type="region of interest" description="Disordered" evidence="1">
    <location>
        <begin position="178"/>
        <end position="198"/>
    </location>
</feature>
<accession>A0A2S4PT23</accession>
<evidence type="ECO:0000313" key="2">
    <source>
        <dbReference type="EMBL" id="POS85166.1"/>
    </source>
</evidence>
<comment type="caution">
    <text evidence="2">The sequence shown here is derived from an EMBL/GenBank/DDBJ whole genome shotgun (WGS) entry which is preliminary data.</text>
</comment>
<keyword evidence="3" id="KW-1185">Reference proteome</keyword>
<organism evidence="2 3">
    <name type="scientific">Erysiphe pulchra</name>
    <dbReference type="NCBI Taxonomy" id="225359"/>
    <lineage>
        <taxon>Eukaryota</taxon>
        <taxon>Fungi</taxon>
        <taxon>Dikarya</taxon>
        <taxon>Ascomycota</taxon>
        <taxon>Pezizomycotina</taxon>
        <taxon>Leotiomycetes</taxon>
        <taxon>Erysiphales</taxon>
        <taxon>Erysiphaceae</taxon>
        <taxon>Erysiphe</taxon>
    </lineage>
</organism>
<sequence>MTIFNPKWSDDELEQLLSWWEANYETIVTENVKPATWTAQIREAGLSTRTCPQIKQKWHNWTYSYKKAQKIALRSCWENSSDASLAGTALLDRKCPRYWRLHSLLGSTVPTGPPSEKISEKQESNEALGTDRAPTVILNENGIVDSEEICPPSTSQSPAPSLLGSLLSPPLVSSVTITAPTSGRSTPRQVDSQRSVGSAEIRNIESRLGGDSINDQKHIPVKWSSKTTNIWFALIYEADQRRHIEEAKLKYAKSRDDKKARHEIALKKLDMDEAERQRKHELEIMNKEIELQNIKLELIRRGENKNQ</sequence>
<proteinExistence type="predicted"/>
<dbReference type="EMBL" id="PEDP01000704">
    <property type="protein sequence ID" value="POS85166.1"/>
    <property type="molecule type" value="Genomic_DNA"/>
</dbReference>
<feature type="compositionally biased region" description="Polar residues" evidence="1">
    <location>
        <begin position="178"/>
        <end position="196"/>
    </location>
</feature>